<evidence type="ECO:0000313" key="10">
    <source>
        <dbReference type="EMBL" id="RKD31590.1"/>
    </source>
</evidence>
<dbReference type="InterPro" id="IPR011006">
    <property type="entry name" value="CheY-like_superfamily"/>
</dbReference>
<feature type="DNA-binding region" description="OmpR/PhoB-type" evidence="7">
    <location>
        <begin position="129"/>
        <end position="228"/>
    </location>
</feature>
<gene>
    <name evidence="10" type="ORF">BET01_19870</name>
</gene>
<dbReference type="AlphaFoldDB" id="A0A419T1Z7"/>
<dbReference type="InterPro" id="IPR001789">
    <property type="entry name" value="Sig_transdc_resp-reg_receiver"/>
</dbReference>
<evidence type="ECO:0000256" key="3">
    <source>
        <dbReference type="ARBA" id="ARBA00023125"/>
    </source>
</evidence>
<dbReference type="RefSeq" id="WP_120196956.1">
    <property type="nucleotide sequence ID" value="NZ_MCIA01000017.1"/>
</dbReference>
<dbReference type="Gene3D" id="1.10.10.10">
    <property type="entry name" value="Winged helix-like DNA-binding domain superfamily/Winged helix DNA-binding domain"/>
    <property type="match status" value="1"/>
</dbReference>
<dbReference type="SUPFAM" id="SSF46894">
    <property type="entry name" value="C-terminal effector domain of the bipartite response regulators"/>
    <property type="match status" value="1"/>
</dbReference>
<evidence type="ECO:0000259" key="9">
    <source>
        <dbReference type="PROSITE" id="PS51755"/>
    </source>
</evidence>
<dbReference type="PROSITE" id="PS50110">
    <property type="entry name" value="RESPONSE_REGULATORY"/>
    <property type="match status" value="1"/>
</dbReference>
<dbReference type="PROSITE" id="PS51755">
    <property type="entry name" value="OMPR_PHOB"/>
    <property type="match status" value="1"/>
</dbReference>
<dbReference type="PANTHER" id="PTHR48111:SF52">
    <property type="entry name" value="TRANSCRIPTIONAL REGULATORY PROTEIN YVRH"/>
    <property type="match status" value="1"/>
</dbReference>
<dbReference type="Proteomes" id="UP000284277">
    <property type="component" value="Unassembled WGS sequence"/>
</dbReference>
<dbReference type="InterPro" id="IPR036388">
    <property type="entry name" value="WH-like_DNA-bd_sf"/>
</dbReference>
<evidence type="ECO:0000256" key="5">
    <source>
        <dbReference type="ARBA" id="ARBA00024867"/>
    </source>
</evidence>
<proteinExistence type="predicted"/>
<comment type="function">
    <text evidence="5">May play the central regulatory role in sporulation. It may be an element of the effector pathway responsible for the activation of sporulation genes in response to nutritional stress. Spo0A may act in concert with spo0H (a sigma factor) to control the expression of some genes that are critical to the sporulation process.</text>
</comment>
<dbReference type="SUPFAM" id="SSF52172">
    <property type="entry name" value="CheY-like"/>
    <property type="match status" value="1"/>
</dbReference>
<dbReference type="PANTHER" id="PTHR48111">
    <property type="entry name" value="REGULATOR OF RPOS"/>
    <property type="match status" value="1"/>
</dbReference>
<evidence type="ECO:0000256" key="2">
    <source>
        <dbReference type="ARBA" id="ARBA00023015"/>
    </source>
</evidence>
<dbReference type="GO" id="GO:0000156">
    <property type="term" value="F:phosphorelay response regulator activity"/>
    <property type="evidence" value="ECO:0007669"/>
    <property type="project" value="TreeGrafter"/>
</dbReference>
<sequence>MSDKVLIVDDDPAVYKLLEKVMHSNDLETTVADSGLAALNLLKNHSYDIILMDVMLGDMEGFEVIKRIRGQGDQTPVMIVSGRNEDYDSLYGLSLGADDYITKPFRPLVLGAKVKALIRRNKNQILDSSELIECGPFSYNTSTMRFYKNGEEIVLSSKESSLMLLFIKRPNQVFTKDMIYEHVWGNSIAIDDNAIMVYINRLRSKIEKDRQKPAHIVTVRGLGYRFIP</sequence>
<keyword evidence="4" id="KW-0804">Transcription</keyword>
<organism evidence="10 11">
    <name type="scientific">Lacrimispora algidixylanolytica</name>
    <dbReference type="NCBI Taxonomy" id="94868"/>
    <lineage>
        <taxon>Bacteria</taxon>
        <taxon>Bacillati</taxon>
        <taxon>Bacillota</taxon>
        <taxon>Clostridia</taxon>
        <taxon>Lachnospirales</taxon>
        <taxon>Lachnospiraceae</taxon>
        <taxon>Lacrimispora</taxon>
    </lineage>
</organism>
<feature type="domain" description="OmpR/PhoB-type" evidence="9">
    <location>
        <begin position="129"/>
        <end position="228"/>
    </location>
</feature>
<dbReference type="SMART" id="SM00448">
    <property type="entry name" value="REC"/>
    <property type="match status" value="1"/>
</dbReference>
<evidence type="ECO:0000259" key="8">
    <source>
        <dbReference type="PROSITE" id="PS50110"/>
    </source>
</evidence>
<comment type="caution">
    <text evidence="10">The sequence shown here is derived from an EMBL/GenBank/DDBJ whole genome shotgun (WGS) entry which is preliminary data.</text>
</comment>
<evidence type="ECO:0000256" key="6">
    <source>
        <dbReference type="PROSITE-ProRule" id="PRU00169"/>
    </source>
</evidence>
<dbReference type="CDD" id="cd00383">
    <property type="entry name" value="trans_reg_C"/>
    <property type="match status" value="1"/>
</dbReference>
<evidence type="ECO:0000256" key="4">
    <source>
        <dbReference type="ARBA" id="ARBA00023163"/>
    </source>
</evidence>
<dbReference type="EMBL" id="MCIA01000017">
    <property type="protein sequence ID" value="RKD31590.1"/>
    <property type="molecule type" value="Genomic_DNA"/>
</dbReference>
<protein>
    <recommendedName>
        <fullName evidence="1">Stage 0 sporulation protein A homolog</fullName>
    </recommendedName>
</protein>
<feature type="modified residue" description="4-aspartylphosphate" evidence="6">
    <location>
        <position position="53"/>
    </location>
</feature>
<dbReference type="OrthoDB" id="9790442at2"/>
<dbReference type="SMART" id="SM00862">
    <property type="entry name" value="Trans_reg_C"/>
    <property type="match status" value="1"/>
</dbReference>
<dbReference type="CDD" id="cd17574">
    <property type="entry name" value="REC_OmpR"/>
    <property type="match status" value="1"/>
</dbReference>
<dbReference type="Pfam" id="PF00486">
    <property type="entry name" value="Trans_reg_C"/>
    <property type="match status" value="1"/>
</dbReference>
<reference evidence="10 11" key="1">
    <citation type="submission" date="2016-08" db="EMBL/GenBank/DDBJ databases">
        <title>A new outlook on sporulation: Clostridium algidixylanolyticum.</title>
        <authorList>
            <person name="Poppleton D.I."/>
            <person name="Gribaldo S."/>
        </authorList>
    </citation>
    <scope>NUCLEOTIDE SEQUENCE [LARGE SCALE GENOMIC DNA]</scope>
    <source>
        <strain evidence="10 11">SPL73</strain>
    </source>
</reference>
<name>A0A419T1Z7_9FIRM</name>
<dbReference type="InterPro" id="IPR039420">
    <property type="entry name" value="WalR-like"/>
</dbReference>
<feature type="domain" description="Response regulatory" evidence="8">
    <location>
        <begin position="4"/>
        <end position="118"/>
    </location>
</feature>
<keyword evidence="6" id="KW-0597">Phosphoprotein</keyword>
<keyword evidence="2" id="KW-0805">Transcription regulation</keyword>
<dbReference type="InterPro" id="IPR001867">
    <property type="entry name" value="OmpR/PhoB-type_DNA-bd"/>
</dbReference>
<evidence type="ECO:0000313" key="11">
    <source>
        <dbReference type="Proteomes" id="UP000284277"/>
    </source>
</evidence>
<dbReference type="GO" id="GO:0032993">
    <property type="term" value="C:protein-DNA complex"/>
    <property type="evidence" value="ECO:0007669"/>
    <property type="project" value="TreeGrafter"/>
</dbReference>
<keyword evidence="11" id="KW-1185">Reference proteome</keyword>
<dbReference type="GO" id="GO:0005829">
    <property type="term" value="C:cytosol"/>
    <property type="evidence" value="ECO:0007669"/>
    <property type="project" value="TreeGrafter"/>
</dbReference>
<dbReference type="InterPro" id="IPR016032">
    <property type="entry name" value="Sig_transdc_resp-reg_C-effctor"/>
</dbReference>
<evidence type="ECO:0000256" key="1">
    <source>
        <dbReference type="ARBA" id="ARBA00018672"/>
    </source>
</evidence>
<accession>A0A419T1Z7</accession>
<evidence type="ECO:0000256" key="7">
    <source>
        <dbReference type="PROSITE-ProRule" id="PRU01091"/>
    </source>
</evidence>
<dbReference type="GO" id="GO:0000976">
    <property type="term" value="F:transcription cis-regulatory region binding"/>
    <property type="evidence" value="ECO:0007669"/>
    <property type="project" value="TreeGrafter"/>
</dbReference>
<dbReference type="Pfam" id="PF00072">
    <property type="entry name" value="Response_reg"/>
    <property type="match status" value="1"/>
</dbReference>
<dbReference type="Gene3D" id="3.40.50.2300">
    <property type="match status" value="1"/>
</dbReference>
<keyword evidence="3 7" id="KW-0238">DNA-binding</keyword>
<dbReference type="GO" id="GO:0006355">
    <property type="term" value="P:regulation of DNA-templated transcription"/>
    <property type="evidence" value="ECO:0007669"/>
    <property type="project" value="InterPro"/>
</dbReference>